<reference evidence="3" key="1">
    <citation type="submission" date="2020-06" db="EMBL/GenBank/DDBJ databases">
        <title>Draft genomic sequecing of Geomonas sp. Red736.</title>
        <authorList>
            <person name="Itoh H."/>
            <person name="Xu Z.X."/>
            <person name="Ushijima N."/>
            <person name="Masuda Y."/>
            <person name="Shiratori Y."/>
            <person name="Senoo K."/>
        </authorList>
    </citation>
    <scope>NUCLEOTIDE SEQUENCE [LARGE SCALE GENOMIC DNA]</scope>
    <source>
        <strain evidence="3">Red736</strain>
    </source>
</reference>
<evidence type="ECO:0000256" key="1">
    <source>
        <dbReference type="SAM" id="MobiDB-lite"/>
    </source>
</evidence>
<comment type="caution">
    <text evidence="2">The sequence shown here is derived from an EMBL/GenBank/DDBJ whole genome shotgun (WGS) entry which is preliminary data.</text>
</comment>
<evidence type="ECO:0000313" key="2">
    <source>
        <dbReference type="EMBL" id="GFO63294.1"/>
    </source>
</evidence>
<protein>
    <submittedName>
        <fullName evidence="2">Uncharacterized protein</fullName>
    </submittedName>
</protein>
<feature type="region of interest" description="Disordered" evidence="1">
    <location>
        <begin position="1"/>
        <end position="24"/>
    </location>
</feature>
<evidence type="ECO:0000313" key="3">
    <source>
        <dbReference type="Proteomes" id="UP000568888"/>
    </source>
</evidence>
<proteinExistence type="predicted"/>
<sequence length="72" mass="7186">MDVGDGAGAGETGIDMNDGGAAALGLHNPAEADRVAFRHVGALDYDAIGVLQVLLEGGRPSPAERDPQTGDG</sequence>
<accession>A0A6V8MTT9</accession>
<name>A0A6V8MTT9_9BACT</name>
<dbReference type="AlphaFoldDB" id="A0A6V8MTT9"/>
<gene>
    <name evidence="2" type="ORF">GMPD_12130</name>
</gene>
<dbReference type="EMBL" id="BLXY01000002">
    <property type="protein sequence ID" value="GFO63294.1"/>
    <property type="molecule type" value="Genomic_DNA"/>
</dbReference>
<dbReference type="Proteomes" id="UP000568888">
    <property type="component" value="Unassembled WGS sequence"/>
</dbReference>
<feature type="compositionally biased region" description="Gly residues" evidence="1">
    <location>
        <begin position="1"/>
        <end position="11"/>
    </location>
</feature>
<organism evidence="2 3">
    <name type="scientific">Geomonas paludis</name>
    <dbReference type="NCBI Taxonomy" id="2740185"/>
    <lineage>
        <taxon>Bacteria</taxon>
        <taxon>Pseudomonadati</taxon>
        <taxon>Thermodesulfobacteriota</taxon>
        <taxon>Desulfuromonadia</taxon>
        <taxon>Geobacterales</taxon>
        <taxon>Geobacteraceae</taxon>
        <taxon>Geomonas</taxon>
    </lineage>
</organism>